<feature type="coiled-coil region" evidence="1">
    <location>
        <begin position="24"/>
        <end position="80"/>
    </location>
</feature>
<dbReference type="RefSeq" id="WP_265360838.1">
    <property type="nucleotide sequence ID" value="NZ_CP110636.1"/>
</dbReference>
<evidence type="ECO:0000313" key="2">
    <source>
        <dbReference type="EMBL" id="UZJ29291.1"/>
    </source>
</evidence>
<evidence type="ECO:0000256" key="1">
    <source>
        <dbReference type="SAM" id="Coils"/>
    </source>
</evidence>
<evidence type="ECO:0000313" key="3">
    <source>
        <dbReference type="Proteomes" id="UP001164959"/>
    </source>
</evidence>
<gene>
    <name evidence="2" type="ORF">OJ254_00755</name>
</gene>
<organism evidence="2 3">
    <name type="scientific">Streptomyces endophytica</name>
    <dbReference type="NCBI Taxonomy" id="2991496"/>
    <lineage>
        <taxon>Bacteria</taxon>
        <taxon>Bacillati</taxon>
        <taxon>Actinomycetota</taxon>
        <taxon>Actinomycetes</taxon>
        <taxon>Kitasatosporales</taxon>
        <taxon>Streptomycetaceae</taxon>
        <taxon>Streptomyces</taxon>
    </lineage>
</organism>
<dbReference type="SUPFAM" id="SSF140453">
    <property type="entry name" value="EsxAB dimer-like"/>
    <property type="match status" value="1"/>
</dbReference>
<reference evidence="2" key="1">
    <citation type="submission" date="2022-11" db="EMBL/GenBank/DDBJ databases">
        <title>Identification and genomic analyses of a novel endophytic actinobacterium Streptomyces endophytica sp. nov. with potential for biocontrol of Yam anthracnose.</title>
        <authorList>
            <person name="Huang X."/>
        </authorList>
    </citation>
    <scope>NUCLEOTIDE SEQUENCE</scope>
    <source>
        <strain evidence="2">HNM0140</strain>
    </source>
</reference>
<proteinExistence type="predicted"/>
<dbReference type="Gene3D" id="1.10.287.1060">
    <property type="entry name" value="ESAT-6-like"/>
    <property type="match status" value="1"/>
</dbReference>
<name>A0ABY6P673_9ACTN</name>
<dbReference type="InterPro" id="IPR036689">
    <property type="entry name" value="ESAT-6-like_sf"/>
</dbReference>
<dbReference type="EMBL" id="CP110636">
    <property type="protein sequence ID" value="UZJ29291.1"/>
    <property type="molecule type" value="Genomic_DNA"/>
</dbReference>
<sequence length="109" mass="12254">MMSDEVRLSTEELHKLGASFGIRAEELSRQLAAFRRRADAEALRDGFGSDEAARPFRELYEQAEHALVQLQERLAEVSSGIKETVTNTEAAEDELVDTLRSVEKMRSAK</sequence>
<protein>
    <submittedName>
        <fullName evidence="2">Uncharacterized protein</fullName>
    </submittedName>
</protein>
<dbReference type="Proteomes" id="UP001164959">
    <property type="component" value="Chromosome"/>
</dbReference>
<keyword evidence="1" id="KW-0175">Coiled coil</keyword>
<accession>A0ABY6P673</accession>
<keyword evidence="3" id="KW-1185">Reference proteome</keyword>